<dbReference type="AlphaFoldDB" id="A0A8H3FSM0"/>
<dbReference type="InterPro" id="IPR008441">
    <property type="entry name" value="AfumC-like_glycosyl_Trfase"/>
</dbReference>
<comment type="caution">
    <text evidence="1">The sequence shown here is derived from an EMBL/GenBank/DDBJ whole genome shotgun (WGS) entry which is preliminary data.</text>
</comment>
<sequence>MGFLDTSTRIASLTDEEIIAQLQGHHPPTESEKNVWAFWDSGLSNCPAWCQRNVVSWVRRLSPSWTVRFLDNVPGSPNNHSNFVPTEYLPESFAANNQTLKNDPQPGPHVSDLVRLPLLYLYGGVWMDVSFILFRNLDGLCWDVLADPARKEEMSGFCVSFGPPSPDTLTAFFNGFIAARRHNLCVKLWNETSLAVWKGTDNTLGMHKHELLRHLPRYESPGQRSPYKYEVYVDYISQMICLERLRHVKDQKTGWDGPAYFGKGGKVLLFDCVSEVYWAQRLTMWNGGKQLELLATSTDPDVAGKEKYEEAKAFVDGILAMSSTMKFSSGLKVPGIEYIATLWNKPENKGKDNAEGTFAAELRRASVDFEQKKELTSVEMLVNESVVLVGNVLEVVGEPRAI</sequence>
<dbReference type="InterPro" id="IPR029044">
    <property type="entry name" value="Nucleotide-diphossugar_trans"/>
</dbReference>
<proteinExistence type="predicted"/>
<protein>
    <recommendedName>
        <fullName evidence="3">Capsule polysaccharide biosynthesis protein</fullName>
    </recommendedName>
</protein>
<organism evidence="1 2">
    <name type="scientific">Heterodermia speciosa</name>
    <dbReference type="NCBI Taxonomy" id="116794"/>
    <lineage>
        <taxon>Eukaryota</taxon>
        <taxon>Fungi</taxon>
        <taxon>Dikarya</taxon>
        <taxon>Ascomycota</taxon>
        <taxon>Pezizomycotina</taxon>
        <taxon>Lecanoromycetes</taxon>
        <taxon>OSLEUM clade</taxon>
        <taxon>Lecanoromycetidae</taxon>
        <taxon>Caliciales</taxon>
        <taxon>Physciaceae</taxon>
        <taxon>Heterodermia</taxon>
    </lineage>
</organism>
<dbReference type="GO" id="GO:0016757">
    <property type="term" value="F:glycosyltransferase activity"/>
    <property type="evidence" value="ECO:0007669"/>
    <property type="project" value="InterPro"/>
</dbReference>
<reference evidence="1" key="1">
    <citation type="submission" date="2021-03" db="EMBL/GenBank/DDBJ databases">
        <authorList>
            <person name="Tagirdzhanova G."/>
        </authorList>
    </citation>
    <scope>NUCLEOTIDE SEQUENCE</scope>
</reference>
<dbReference type="EMBL" id="CAJPDS010000048">
    <property type="protein sequence ID" value="CAF9928589.1"/>
    <property type="molecule type" value="Genomic_DNA"/>
</dbReference>
<dbReference type="Gene3D" id="3.90.550.20">
    <property type="match status" value="1"/>
</dbReference>
<gene>
    <name evidence="1" type="ORF">HETSPECPRED_006890</name>
</gene>
<dbReference type="Pfam" id="PF05704">
    <property type="entry name" value="Caps_synth"/>
    <property type="match status" value="1"/>
</dbReference>
<dbReference type="SUPFAM" id="SSF53448">
    <property type="entry name" value="Nucleotide-diphospho-sugar transferases"/>
    <property type="match status" value="1"/>
</dbReference>
<evidence type="ECO:0000313" key="1">
    <source>
        <dbReference type="EMBL" id="CAF9928589.1"/>
    </source>
</evidence>
<evidence type="ECO:0000313" key="2">
    <source>
        <dbReference type="Proteomes" id="UP000664521"/>
    </source>
</evidence>
<dbReference type="Proteomes" id="UP000664521">
    <property type="component" value="Unassembled WGS sequence"/>
</dbReference>
<dbReference type="OrthoDB" id="409543at2759"/>
<keyword evidence="2" id="KW-1185">Reference proteome</keyword>
<name>A0A8H3FSM0_9LECA</name>
<accession>A0A8H3FSM0</accession>
<evidence type="ECO:0008006" key="3">
    <source>
        <dbReference type="Google" id="ProtNLM"/>
    </source>
</evidence>